<comment type="caution">
    <text evidence="5">The sequence shown here is derived from an EMBL/GenBank/DDBJ whole genome shotgun (WGS) entry which is preliminary data.</text>
</comment>
<dbReference type="PANTHER" id="PTHR21483">
    <property type="entry name" value="RNA POLYMERASE II-ASSOCIATED PROTEIN 1"/>
    <property type="match status" value="1"/>
</dbReference>
<dbReference type="InterPro" id="IPR039913">
    <property type="entry name" value="RPAP1/Rba50"/>
</dbReference>
<feature type="domain" description="RPAP1 N-terminal" evidence="4">
    <location>
        <begin position="145"/>
        <end position="189"/>
    </location>
</feature>
<dbReference type="EMBL" id="AYSA01000123">
    <property type="protein sequence ID" value="ESZ96801.1"/>
    <property type="molecule type" value="Genomic_DNA"/>
</dbReference>
<gene>
    <name evidence="5" type="ORF">SBOR_2802</name>
</gene>
<feature type="region of interest" description="Disordered" evidence="2">
    <location>
        <begin position="1"/>
        <end position="169"/>
    </location>
</feature>
<feature type="compositionally biased region" description="Polar residues" evidence="2">
    <location>
        <begin position="27"/>
        <end position="38"/>
    </location>
</feature>
<proteinExistence type="inferred from homology"/>
<keyword evidence="6" id="KW-1185">Reference proteome</keyword>
<name>W9CLX0_SCLBF</name>
<dbReference type="Pfam" id="PF08621">
    <property type="entry name" value="RPAP1_N"/>
    <property type="match status" value="1"/>
</dbReference>
<evidence type="ECO:0000259" key="3">
    <source>
        <dbReference type="Pfam" id="PF08620"/>
    </source>
</evidence>
<feature type="domain" description="RPAP1 C-terminal" evidence="3">
    <location>
        <begin position="339"/>
        <end position="405"/>
    </location>
</feature>
<dbReference type="HOGENOM" id="CLU_031074_1_0_1"/>
<dbReference type="PANTHER" id="PTHR21483:SF18">
    <property type="entry name" value="RNA POLYMERASE II-ASSOCIATED PROTEIN 1"/>
    <property type="match status" value="1"/>
</dbReference>
<evidence type="ECO:0000256" key="2">
    <source>
        <dbReference type="SAM" id="MobiDB-lite"/>
    </source>
</evidence>
<evidence type="ECO:0008006" key="7">
    <source>
        <dbReference type="Google" id="ProtNLM"/>
    </source>
</evidence>
<feature type="compositionally biased region" description="Basic residues" evidence="2">
    <location>
        <begin position="67"/>
        <end position="79"/>
    </location>
</feature>
<dbReference type="OrthoDB" id="348201at2759"/>
<dbReference type="AlphaFoldDB" id="W9CLX0"/>
<dbReference type="STRING" id="1432307.W9CLX0"/>
<evidence type="ECO:0000256" key="1">
    <source>
        <dbReference type="ARBA" id="ARBA00009953"/>
    </source>
</evidence>
<evidence type="ECO:0000259" key="4">
    <source>
        <dbReference type="Pfam" id="PF08621"/>
    </source>
</evidence>
<feature type="region of interest" description="Disordered" evidence="2">
    <location>
        <begin position="185"/>
        <end position="266"/>
    </location>
</feature>
<dbReference type="InterPro" id="IPR013930">
    <property type="entry name" value="RPAP1_N"/>
</dbReference>
<evidence type="ECO:0000313" key="5">
    <source>
        <dbReference type="EMBL" id="ESZ96801.1"/>
    </source>
</evidence>
<dbReference type="Proteomes" id="UP000019487">
    <property type="component" value="Unassembled WGS sequence"/>
</dbReference>
<organism evidence="5 6">
    <name type="scientific">Sclerotinia borealis (strain F-4128)</name>
    <dbReference type="NCBI Taxonomy" id="1432307"/>
    <lineage>
        <taxon>Eukaryota</taxon>
        <taxon>Fungi</taxon>
        <taxon>Dikarya</taxon>
        <taxon>Ascomycota</taxon>
        <taxon>Pezizomycotina</taxon>
        <taxon>Leotiomycetes</taxon>
        <taxon>Helotiales</taxon>
        <taxon>Sclerotiniaceae</taxon>
        <taxon>Sclerotinia</taxon>
    </lineage>
</organism>
<feature type="compositionally biased region" description="Basic and acidic residues" evidence="2">
    <location>
        <begin position="139"/>
        <end position="153"/>
    </location>
</feature>
<accession>W9CLX0</accession>
<dbReference type="InterPro" id="IPR013929">
    <property type="entry name" value="RPAP1_C"/>
</dbReference>
<dbReference type="Pfam" id="PF08620">
    <property type="entry name" value="RPAP1_C"/>
    <property type="match status" value="1"/>
</dbReference>
<comment type="similarity">
    <text evidence="1">Belongs to the RPAP1 family.</text>
</comment>
<sequence length="469" mass="51306">MEFRGQRFTVNLSDDEEDEGEVGSSSNIPSDNVPSFTSAFVADVKERPTKPPTAPQLKTSTTGFPEHKKRIRVSAFKKQRAGDPDEPVADSPNAYGVPSPQGRPTPAEPVTDSPNAFGVPISQGRPTGAEPSTQEDEFSIDKERKRIDKENRMRIASMSKEEIEQEQEELLSTLDPSLIQRLLKRANFDDGRGDTGIDPPSSTQPSNSDNNQATAPDNKVDAIPAPKPEGKPVAPQKSVRFEEDEEPTNPIDLRPESESTSNVPEIPQPSIHFPTASAVPDLDPNDPSFLENLHRKYYPSLPADPSKLAWMAPIPTHGSLADQESPYYPAAEALAASALRYDFRGGLLPPRIARAMPVTKGLHHHGEAPEAAGYTIPELARLARSAFPAQRCIAFQTLGRFLYRLGRGEWGDVGTEMSKGLWRIVEAGKIVQTLEEAANTEGGHQGSKTYAIEALWLWQKGGGHIWKAD</sequence>
<dbReference type="GO" id="GO:0006366">
    <property type="term" value="P:transcription by RNA polymerase II"/>
    <property type="evidence" value="ECO:0007669"/>
    <property type="project" value="InterPro"/>
</dbReference>
<feature type="compositionally biased region" description="Polar residues" evidence="2">
    <location>
        <begin position="200"/>
        <end position="215"/>
    </location>
</feature>
<feature type="compositionally biased region" description="Basic and acidic residues" evidence="2">
    <location>
        <begin position="186"/>
        <end position="195"/>
    </location>
</feature>
<protein>
    <recommendedName>
        <fullName evidence="7">Transcription factor Rba50</fullName>
    </recommendedName>
</protein>
<evidence type="ECO:0000313" key="6">
    <source>
        <dbReference type="Proteomes" id="UP000019487"/>
    </source>
</evidence>
<reference evidence="5 6" key="1">
    <citation type="journal article" date="2014" name="Genome Announc.">
        <title>Draft genome sequence of Sclerotinia borealis, a psychrophilic plant pathogenic fungus.</title>
        <authorList>
            <person name="Mardanov A.V."/>
            <person name="Beletsky A.V."/>
            <person name="Kadnikov V.V."/>
            <person name="Ignatov A.N."/>
            <person name="Ravin N.V."/>
        </authorList>
    </citation>
    <scope>NUCLEOTIDE SEQUENCE [LARGE SCALE GENOMIC DNA]</scope>
    <source>
        <strain evidence="6">F-4157</strain>
    </source>
</reference>